<accession>A0ABT0H826</accession>
<name>A0ABT0H826_9FLAO</name>
<feature type="transmembrane region" description="Helical" evidence="1">
    <location>
        <begin position="20"/>
        <end position="38"/>
    </location>
</feature>
<sequence length="112" mass="13082">MSLLAYNIIGRLYGNRFESMSLKGVTMMLLALGFLLLIGKLMRKEPLQFPKVKNLELEHYTFGFEETHTQIKTVSLPTKIVLFVLIVLLLFSPLKELLRIGFYDYYWTYSLP</sequence>
<proteinExistence type="predicted"/>
<evidence type="ECO:0000313" key="2">
    <source>
        <dbReference type="EMBL" id="MCK8480506.1"/>
    </source>
</evidence>
<gene>
    <name evidence="2" type="ORF">MUY34_07735</name>
</gene>
<dbReference type="EMBL" id="JALPQF010000006">
    <property type="protein sequence ID" value="MCK8480506.1"/>
    <property type="molecule type" value="Genomic_DNA"/>
</dbReference>
<comment type="caution">
    <text evidence="2">The sequence shown here is derived from an EMBL/GenBank/DDBJ whole genome shotgun (WGS) entry which is preliminary data.</text>
</comment>
<dbReference type="RefSeq" id="WP_248412601.1">
    <property type="nucleotide sequence ID" value="NZ_JALPQF010000006.1"/>
</dbReference>
<dbReference type="Proteomes" id="UP001203687">
    <property type="component" value="Unassembled WGS sequence"/>
</dbReference>
<evidence type="ECO:0000313" key="3">
    <source>
        <dbReference type="Proteomes" id="UP001203687"/>
    </source>
</evidence>
<protein>
    <submittedName>
        <fullName evidence="2">Uncharacterized protein</fullName>
    </submittedName>
</protein>
<keyword evidence="1" id="KW-0812">Transmembrane</keyword>
<keyword evidence="3" id="KW-1185">Reference proteome</keyword>
<evidence type="ECO:0000256" key="1">
    <source>
        <dbReference type="SAM" id="Phobius"/>
    </source>
</evidence>
<organism evidence="2 3">
    <name type="scientific">Psychroserpens algicola</name>
    <dbReference type="NCBI Taxonomy" id="1719034"/>
    <lineage>
        <taxon>Bacteria</taxon>
        <taxon>Pseudomonadati</taxon>
        <taxon>Bacteroidota</taxon>
        <taxon>Flavobacteriia</taxon>
        <taxon>Flavobacteriales</taxon>
        <taxon>Flavobacteriaceae</taxon>
        <taxon>Psychroserpens</taxon>
    </lineage>
</organism>
<reference evidence="2" key="1">
    <citation type="submission" date="2022-04" db="EMBL/GenBank/DDBJ databases">
        <authorList>
            <person name="Ren T."/>
        </authorList>
    </citation>
    <scope>NUCLEOTIDE SEQUENCE</scope>
    <source>
        <strain evidence="2">F63249</strain>
    </source>
</reference>
<keyword evidence="1" id="KW-0472">Membrane</keyword>
<keyword evidence="1" id="KW-1133">Transmembrane helix</keyword>
<feature type="transmembrane region" description="Helical" evidence="1">
    <location>
        <begin position="80"/>
        <end position="102"/>
    </location>
</feature>